<dbReference type="PROSITE" id="PS50404">
    <property type="entry name" value="GST_NTER"/>
    <property type="match status" value="1"/>
</dbReference>
<dbReference type="EMBL" id="JAABNR010000023">
    <property type="protein sequence ID" value="NBZ89455.1"/>
    <property type="molecule type" value="Genomic_DNA"/>
</dbReference>
<dbReference type="InterPro" id="IPR036282">
    <property type="entry name" value="Glutathione-S-Trfase_C_sf"/>
</dbReference>
<dbReference type="Gene3D" id="3.40.30.10">
    <property type="entry name" value="Glutaredoxin"/>
    <property type="match status" value="1"/>
</dbReference>
<dbReference type="PANTHER" id="PTHR44051">
    <property type="entry name" value="GLUTATHIONE S-TRANSFERASE-RELATED"/>
    <property type="match status" value="1"/>
</dbReference>
<dbReference type="InterPro" id="IPR036249">
    <property type="entry name" value="Thioredoxin-like_sf"/>
</dbReference>
<dbReference type="SUPFAM" id="SSF52833">
    <property type="entry name" value="Thioredoxin-like"/>
    <property type="match status" value="1"/>
</dbReference>
<dbReference type="AlphaFoldDB" id="A0AAE4YGC1"/>
<protein>
    <submittedName>
        <fullName evidence="2">Glutathione S-transferase family protein</fullName>
    </submittedName>
</protein>
<dbReference type="Gene3D" id="1.20.1050.10">
    <property type="match status" value="1"/>
</dbReference>
<dbReference type="PANTHER" id="PTHR44051:SF8">
    <property type="entry name" value="GLUTATHIONE S-TRANSFERASE GSTA"/>
    <property type="match status" value="1"/>
</dbReference>
<accession>A0AAE4YGC1</accession>
<name>A0AAE4YGC1_9RHOB</name>
<reference evidence="2" key="1">
    <citation type="submission" date="2020-01" db="EMBL/GenBank/DDBJ databases">
        <authorList>
            <person name="Chen W.-M."/>
        </authorList>
    </citation>
    <scope>NUCLEOTIDE SEQUENCE</scope>
    <source>
        <strain evidence="2">CYK-10</strain>
    </source>
</reference>
<evidence type="ECO:0000313" key="2">
    <source>
        <dbReference type="EMBL" id="NBZ89455.1"/>
    </source>
</evidence>
<proteinExistence type="predicted"/>
<dbReference type="Pfam" id="PF02798">
    <property type="entry name" value="GST_N"/>
    <property type="match status" value="1"/>
</dbReference>
<comment type="caution">
    <text evidence="2">The sequence shown here is derived from an EMBL/GenBank/DDBJ whole genome shotgun (WGS) entry which is preliminary data.</text>
</comment>
<sequence length="214" mass="23335">MYTLHYWPDSASQGLRILLRVIGAPFTEILIDRENGALDSPAYRALQPLGKIPALETPDGPVFETAAIFLHLAERHGLAPSATDPQRGAFLSWLFFTSYNLHAPLMSVFYPERVASDGPEVAARAAGLLRANFATLDAMAATPPDWLQGTKPLPIYLAMLVHWLGGFPPGHAAHLTLEDLPHLGPLLAPLELHPAVAEVCRDEGLKLTYLSDPY</sequence>
<keyword evidence="3" id="KW-1185">Reference proteome</keyword>
<evidence type="ECO:0000259" key="1">
    <source>
        <dbReference type="PROSITE" id="PS50404"/>
    </source>
</evidence>
<feature type="domain" description="GST N-terminal" evidence="1">
    <location>
        <begin position="1"/>
        <end position="80"/>
    </location>
</feature>
<dbReference type="SUPFAM" id="SSF47616">
    <property type="entry name" value="GST C-terminal domain-like"/>
    <property type="match status" value="1"/>
</dbReference>
<dbReference type="InterPro" id="IPR004045">
    <property type="entry name" value="Glutathione_S-Trfase_N"/>
</dbReference>
<organism evidence="2 3">
    <name type="scientific">Stagnihabitans tardus</name>
    <dbReference type="NCBI Taxonomy" id="2699202"/>
    <lineage>
        <taxon>Bacteria</taxon>
        <taxon>Pseudomonadati</taxon>
        <taxon>Pseudomonadota</taxon>
        <taxon>Alphaproteobacteria</taxon>
        <taxon>Rhodobacterales</taxon>
        <taxon>Paracoccaceae</taxon>
        <taxon>Stagnihabitans</taxon>
    </lineage>
</organism>
<dbReference type="RefSeq" id="WP_168776253.1">
    <property type="nucleotide sequence ID" value="NZ_JAABNR010000023.1"/>
</dbReference>
<gene>
    <name evidence="2" type="ORF">GV832_17850</name>
</gene>
<dbReference type="CDD" id="cd03046">
    <property type="entry name" value="GST_N_GTT1_like"/>
    <property type="match status" value="1"/>
</dbReference>
<evidence type="ECO:0000313" key="3">
    <source>
        <dbReference type="Proteomes" id="UP001193501"/>
    </source>
</evidence>
<dbReference type="Proteomes" id="UP001193501">
    <property type="component" value="Unassembled WGS sequence"/>
</dbReference>